<gene>
    <name evidence="2" type="ORF">B0X71_10790</name>
</gene>
<protein>
    <submittedName>
        <fullName evidence="2">N-acetyltransferase</fullName>
    </submittedName>
</protein>
<organism evidence="2 3">
    <name type="scientific">Planococcus lenghuensis</name>
    <dbReference type="NCBI Taxonomy" id="2213202"/>
    <lineage>
        <taxon>Bacteria</taxon>
        <taxon>Bacillati</taxon>
        <taxon>Bacillota</taxon>
        <taxon>Bacilli</taxon>
        <taxon>Bacillales</taxon>
        <taxon>Caryophanaceae</taxon>
        <taxon>Planococcus</taxon>
    </lineage>
</organism>
<dbReference type="EMBL" id="CP019640">
    <property type="protein sequence ID" value="AQQ53511.1"/>
    <property type="molecule type" value="Genomic_DNA"/>
</dbReference>
<dbReference type="InterPro" id="IPR051531">
    <property type="entry name" value="N-acetyltransferase"/>
</dbReference>
<dbReference type="Gene3D" id="3.40.630.30">
    <property type="match status" value="1"/>
</dbReference>
<feature type="domain" description="N-acetyltransferase" evidence="1">
    <location>
        <begin position="11"/>
        <end position="132"/>
    </location>
</feature>
<dbReference type="KEGG" id="pmar:B0X71_10790"/>
<reference evidence="2 3" key="1">
    <citation type="submission" date="2017-02" db="EMBL/GenBank/DDBJ databases">
        <title>The complete genomic sequence of a novel cold adapted crude oil-degrading bacterium Planococcus qaidamina Y42.</title>
        <authorList>
            <person name="Yang R."/>
        </authorList>
    </citation>
    <scope>NUCLEOTIDE SEQUENCE [LARGE SCALE GENOMIC DNA]</scope>
    <source>
        <strain evidence="2 3">Y42</strain>
    </source>
</reference>
<dbReference type="Pfam" id="PF13302">
    <property type="entry name" value="Acetyltransf_3"/>
    <property type="match status" value="1"/>
</dbReference>
<dbReference type="AlphaFoldDB" id="A0A1Q2KZ94"/>
<dbReference type="OrthoDB" id="2352097at2"/>
<evidence type="ECO:0000313" key="3">
    <source>
        <dbReference type="Proteomes" id="UP000188184"/>
    </source>
</evidence>
<dbReference type="PANTHER" id="PTHR43792">
    <property type="entry name" value="GNAT FAMILY, PUTATIVE (AFU_ORTHOLOGUE AFUA_3G00765)-RELATED-RELATED"/>
    <property type="match status" value="1"/>
</dbReference>
<dbReference type="PANTHER" id="PTHR43792:SF1">
    <property type="entry name" value="N-ACETYLTRANSFERASE DOMAIN-CONTAINING PROTEIN"/>
    <property type="match status" value="1"/>
</dbReference>
<dbReference type="InterPro" id="IPR000182">
    <property type="entry name" value="GNAT_dom"/>
</dbReference>
<evidence type="ECO:0000259" key="1">
    <source>
        <dbReference type="Pfam" id="PF13302"/>
    </source>
</evidence>
<keyword evidence="3" id="KW-1185">Reference proteome</keyword>
<dbReference type="SUPFAM" id="SSF55729">
    <property type="entry name" value="Acyl-CoA N-acyltransferases (Nat)"/>
    <property type="match status" value="1"/>
</dbReference>
<accession>A0A1Q2KZ94</accession>
<dbReference type="GO" id="GO:0016747">
    <property type="term" value="F:acyltransferase activity, transferring groups other than amino-acyl groups"/>
    <property type="evidence" value="ECO:0007669"/>
    <property type="project" value="InterPro"/>
</dbReference>
<name>A0A1Q2KZ94_9BACL</name>
<keyword evidence="2" id="KW-0808">Transferase</keyword>
<proteinExistence type="predicted"/>
<sequence length="182" mass="20876">MLKKRDLHESGQLFELLSHPAVFPYVRQKAQSAEEYKFVTKQAIEAEDRGELISRTILDDYGQPIGTINLFDIEDGAGFLGTWIGQPFQGLGYNQKAKQQFLDELFFVHGIQNVFLRIRKVNAKSLRAASKLPYVIDAASTHPQLLKELNKEEDIYALFQIPRDLYYLTQAQQPQETDEQAI</sequence>
<dbReference type="Proteomes" id="UP000188184">
    <property type="component" value="Chromosome"/>
</dbReference>
<evidence type="ECO:0000313" key="2">
    <source>
        <dbReference type="EMBL" id="AQQ53511.1"/>
    </source>
</evidence>
<dbReference type="RefSeq" id="WP_077589408.1">
    <property type="nucleotide sequence ID" value="NZ_CP019640.1"/>
</dbReference>
<dbReference type="InterPro" id="IPR016181">
    <property type="entry name" value="Acyl_CoA_acyltransferase"/>
</dbReference>